<dbReference type="Proteomes" id="UP000017984">
    <property type="component" value="Chromosome"/>
</dbReference>
<sequence length="167" mass="17719">MLIQGAVVGLRHAAAAHPDDTAETVLGVRTADAFLTACVAALRLTAAFSPQDYEESIRPSMMSQGEDGMTGFSGLWSADHRVLVDALRTWGSLAALHTAPPVREAHASLRETLAEVYAAHTGMCRRFTGEGASLLRQRGSCVATLERLAGARQRLLAAEKTGRDSGC</sequence>
<reference evidence="1 2" key="1">
    <citation type="journal article" date="2014" name="Genome Announc.">
        <title>Draft Genome Sequence of Streptomyces roseochromogenes subsp. oscitans DS 12.976, Producer of the Aminocoumarin Antibiotic Clorobiocin.</title>
        <authorList>
            <person name="Ruckert C."/>
            <person name="Kalinowski J."/>
            <person name="Heide L."/>
            <person name="Apel A.K."/>
        </authorList>
    </citation>
    <scope>NUCLEOTIDE SEQUENCE [LARGE SCALE GENOMIC DNA]</scope>
    <source>
        <strain evidence="1 2">DS 12.976</strain>
    </source>
</reference>
<keyword evidence="2" id="KW-1185">Reference proteome</keyword>
<dbReference type="AlphaFoldDB" id="V6KC13"/>
<evidence type="ECO:0000313" key="2">
    <source>
        <dbReference type="Proteomes" id="UP000017984"/>
    </source>
</evidence>
<dbReference type="STRING" id="1352936.M878_20330"/>
<gene>
    <name evidence="1" type="ORF">M878_20330</name>
</gene>
<evidence type="ECO:0000313" key="1">
    <source>
        <dbReference type="EMBL" id="EST29680.1"/>
    </source>
</evidence>
<organism evidence="1 2">
    <name type="scientific">Streptomyces roseochromogenus subsp. oscitans DS 12.976</name>
    <dbReference type="NCBI Taxonomy" id="1352936"/>
    <lineage>
        <taxon>Bacteria</taxon>
        <taxon>Bacillati</taxon>
        <taxon>Actinomycetota</taxon>
        <taxon>Actinomycetes</taxon>
        <taxon>Kitasatosporales</taxon>
        <taxon>Streptomycetaceae</taxon>
        <taxon>Streptomyces</taxon>
    </lineage>
</organism>
<name>V6KC13_STRRC</name>
<proteinExistence type="predicted"/>
<accession>V6KC13</accession>
<dbReference type="PATRIC" id="fig|1352936.5.peg.4259"/>
<protein>
    <submittedName>
        <fullName evidence="1">Uncharacterized protein</fullName>
    </submittedName>
</protein>
<dbReference type="HOGENOM" id="CLU_1593668_0_0_11"/>
<comment type="caution">
    <text evidence="1">The sequence shown here is derived from an EMBL/GenBank/DDBJ whole genome shotgun (WGS) entry which is preliminary data.</text>
</comment>
<dbReference type="EMBL" id="AWQX01000174">
    <property type="protein sequence ID" value="EST29680.1"/>
    <property type="molecule type" value="Genomic_DNA"/>
</dbReference>